<feature type="region of interest" description="Disordered" evidence="1">
    <location>
        <begin position="1"/>
        <end position="34"/>
    </location>
</feature>
<protein>
    <submittedName>
        <fullName evidence="3">BRCT domain-containing protein</fullName>
    </submittedName>
</protein>
<feature type="compositionally biased region" description="Basic and acidic residues" evidence="1">
    <location>
        <begin position="11"/>
        <end position="31"/>
    </location>
</feature>
<name>A0A5S6QI96_TRIMR</name>
<reference evidence="3" key="1">
    <citation type="submission" date="2019-12" db="UniProtKB">
        <authorList>
            <consortium name="WormBaseParasite"/>
        </authorList>
    </citation>
    <scope>IDENTIFICATION</scope>
</reference>
<dbReference type="AlphaFoldDB" id="A0A5S6QI96"/>
<dbReference type="WBParaSite" id="TMUE_2000006582.1">
    <property type="protein sequence ID" value="TMUE_2000006582.1"/>
    <property type="gene ID" value="WBGene00285417"/>
</dbReference>
<evidence type="ECO:0000313" key="2">
    <source>
        <dbReference type="Proteomes" id="UP000046395"/>
    </source>
</evidence>
<feature type="compositionally biased region" description="Polar residues" evidence="1">
    <location>
        <begin position="1"/>
        <end position="10"/>
    </location>
</feature>
<evidence type="ECO:0000313" key="3">
    <source>
        <dbReference type="WBParaSite" id="TMUE_2000006582.1"/>
    </source>
</evidence>
<sequence length="180" mass="20493">MSSNESTASQDNKKNNGKDEERVRKSQDAEHFGPTIHDLAKQCWEVAKSGKQVRGSKLLNRKWIEKSVRQYLGLTFGEEVQRLGAPPVQEELPESSSDSNDKPAMLMVPKGLSEDEEVRLKLAEMHIRIPSIPRAPTPYNTLHRRQPPYTWNPAMRYKYQTIPAPVQLSVIPSHSGDEKY</sequence>
<proteinExistence type="predicted"/>
<dbReference type="Proteomes" id="UP000046395">
    <property type="component" value="Unassembled WGS sequence"/>
</dbReference>
<feature type="region of interest" description="Disordered" evidence="1">
    <location>
        <begin position="83"/>
        <end position="105"/>
    </location>
</feature>
<keyword evidence="2" id="KW-1185">Reference proteome</keyword>
<organism evidence="2 3">
    <name type="scientific">Trichuris muris</name>
    <name type="common">Mouse whipworm</name>
    <dbReference type="NCBI Taxonomy" id="70415"/>
    <lineage>
        <taxon>Eukaryota</taxon>
        <taxon>Metazoa</taxon>
        <taxon>Ecdysozoa</taxon>
        <taxon>Nematoda</taxon>
        <taxon>Enoplea</taxon>
        <taxon>Dorylaimia</taxon>
        <taxon>Trichinellida</taxon>
        <taxon>Trichuridae</taxon>
        <taxon>Trichuris</taxon>
    </lineage>
</organism>
<evidence type="ECO:0000256" key="1">
    <source>
        <dbReference type="SAM" id="MobiDB-lite"/>
    </source>
</evidence>
<accession>A0A5S6QI96</accession>